<feature type="region of interest" description="SAW" evidence="3">
    <location>
        <begin position="567"/>
        <end position="642"/>
    </location>
</feature>
<dbReference type="Pfam" id="PF03514">
    <property type="entry name" value="GRAS"/>
    <property type="match status" value="1"/>
</dbReference>
<evidence type="ECO:0000313" key="6">
    <source>
        <dbReference type="Proteomes" id="UP001642360"/>
    </source>
</evidence>
<feature type="short sequence motif" description="LXXLL motif" evidence="3">
    <location>
        <begin position="478"/>
        <end position="482"/>
    </location>
</feature>
<evidence type="ECO:0000256" key="3">
    <source>
        <dbReference type="PROSITE-ProRule" id="PRU01191"/>
    </source>
</evidence>
<comment type="caution">
    <text evidence="5">The sequence shown here is derived from an EMBL/GenBank/DDBJ whole genome shotgun (WGS) entry which is preliminary data.</text>
</comment>
<reference evidence="5 6" key="1">
    <citation type="submission" date="2024-02" db="EMBL/GenBank/DDBJ databases">
        <authorList>
            <person name="Vignale AGUSTIN F."/>
            <person name="Sosa J E."/>
            <person name="Modenutti C."/>
        </authorList>
    </citation>
    <scope>NUCLEOTIDE SEQUENCE [LARGE SCALE GENOMIC DNA]</scope>
</reference>
<evidence type="ECO:0000256" key="1">
    <source>
        <dbReference type="ARBA" id="ARBA00023015"/>
    </source>
</evidence>
<feature type="region of interest" description="Leucine repeat I (LRI)" evidence="3">
    <location>
        <begin position="269"/>
        <end position="329"/>
    </location>
</feature>
<proteinExistence type="inferred from homology"/>
<accession>A0ABC8V1Q4</accession>
<feature type="short sequence motif" description="VHIID" evidence="3">
    <location>
        <begin position="379"/>
        <end position="383"/>
    </location>
</feature>
<dbReference type="PANTHER" id="PTHR31636">
    <property type="entry name" value="OSJNBA0084A10.13 PROTEIN-RELATED"/>
    <property type="match status" value="1"/>
</dbReference>
<keyword evidence="2" id="KW-0804">Transcription</keyword>
<sequence length="644" mass="73667">MNHNFRNYPVFSNDTHHEDVAPEEEVSVACDYFDGVFKYINQMLMEEDHLENKPCMFQDCSALQATEKSFHDVLVQNYPPPPYQNSAFLDQNADNLNSNLTGTCSSHGSNSSTAVNTSVESNWVRHQHLVGPFFGQSSLFDHHFQSDLQYCGSSSNYYNVVDGLLRSPVTPVHVFDSANESQFAWKNHLPEERSNKQLADYAEESDSEQTELYDKVLLCPSINPGLHDDQSAQKEARNESEPNGQAQGSKRGKDRWGCSKKQGNARELVDLRGLLTLCAQAVACFDSRTANELLKRIRQHCSSHGDGTERMAHYFSNALEARLAGTGTELYAAFAARRISAAEMLKAHRAYVTACPFQRMSNIFANKSIAKLAMGVTRLHIVDFGILYGFQWPCIMQGLSLRPGGPPKLRITGIDFPQTGFRPAERVEETGLRLANYCKRFNIPFEYNAIAKKWDTIQLDDIRIDRDEMLIVNCLYRLRNVLDETVLANNPRDAVLNLVRRMNPDMFMHGVAHGSYNGPYFGPRFREAQHHFSALFDMFDANMGRKDEDRLMFEREVFGREAMNVIACEVSERVERPETYKQWQARNRKAGFRQLPLDRDIMEEVRTKVKQHYHKDFVVGEDSNWMLQGWKGRVMYALSNWKPV</sequence>
<feature type="region of interest" description="Leucine repeat II (LRII)" evidence="3">
    <location>
        <begin position="429"/>
        <end position="461"/>
    </location>
</feature>
<evidence type="ECO:0000256" key="2">
    <source>
        <dbReference type="ARBA" id="ARBA00023163"/>
    </source>
</evidence>
<dbReference type="AlphaFoldDB" id="A0ABC8V1Q4"/>
<dbReference type="EMBL" id="CAUOFW020009880">
    <property type="protein sequence ID" value="CAK9187278.1"/>
    <property type="molecule type" value="Genomic_DNA"/>
</dbReference>
<protein>
    <recommendedName>
        <fullName evidence="7">Scarecrow-like protein 14</fullName>
    </recommendedName>
</protein>
<dbReference type="InterPro" id="IPR005202">
    <property type="entry name" value="TF_GRAS"/>
</dbReference>
<feature type="region of interest" description="VHIID" evidence="3">
    <location>
        <begin position="348"/>
        <end position="413"/>
    </location>
</feature>
<keyword evidence="6" id="KW-1185">Reference proteome</keyword>
<evidence type="ECO:0008006" key="7">
    <source>
        <dbReference type="Google" id="ProtNLM"/>
    </source>
</evidence>
<evidence type="ECO:0000313" key="5">
    <source>
        <dbReference type="EMBL" id="CAK9187278.1"/>
    </source>
</evidence>
<feature type="region of interest" description="Disordered" evidence="4">
    <location>
        <begin position="227"/>
        <end position="259"/>
    </location>
</feature>
<evidence type="ECO:0000256" key="4">
    <source>
        <dbReference type="SAM" id="MobiDB-lite"/>
    </source>
</evidence>
<organism evidence="5 6">
    <name type="scientific">Ilex paraguariensis</name>
    <name type="common">yerba mate</name>
    <dbReference type="NCBI Taxonomy" id="185542"/>
    <lineage>
        <taxon>Eukaryota</taxon>
        <taxon>Viridiplantae</taxon>
        <taxon>Streptophyta</taxon>
        <taxon>Embryophyta</taxon>
        <taxon>Tracheophyta</taxon>
        <taxon>Spermatophyta</taxon>
        <taxon>Magnoliopsida</taxon>
        <taxon>eudicotyledons</taxon>
        <taxon>Gunneridae</taxon>
        <taxon>Pentapetalae</taxon>
        <taxon>asterids</taxon>
        <taxon>campanulids</taxon>
        <taxon>Aquifoliales</taxon>
        <taxon>Aquifoliaceae</taxon>
        <taxon>Ilex</taxon>
    </lineage>
</organism>
<gene>
    <name evidence="5" type="ORF">ILEXP_LOCUS57786</name>
</gene>
<keyword evidence="1" id="KW-0805">Transcription regulation</keyword>
<dbReference type="PROSITE" id="PS50985">
    <property type="entry name" value="GRAS"/>
    <property type="match status" value="1"/>
</dbReference>
<dbReference type="Proteomes" id="UP001642360">
    <property type="component" value="Unassembled WGS sequence"/>
</dbReference>
<comment type="similarity">
    <text evidence="3">Belongs to the GRAS family.</text>
</comment>
<feature type="compositionally biased region" description="Basic and acidic residues" evidence="4">
    <location>
        <begin position="227"/>
        <end position="240"/>
    </location>
</feature>
<name>A0ABC8V1Q4_9AQUA</name>
<comment type="caution">
    <text evidence="3">Lacks conserved residue(s) required for the propagation of feature annotation.</text>
</comment>